<evidence type="ECO:0000313" key="8">
    <source>
        <dbReference type="Proteomes" id="UP000228689"/>
    </source>
</evidence>
<name>A0A2M7REY0_9BACT</name>
<keyword evidence="4" id="KW-0573">Peptidoglycan synthesis</keyword>
<keyword evidence="6" id="KW-0961">Cell wall biogenesis/degradation</keyword>
<dbReference type="AlphaFoldDB" id="A0A2M7REY0"/>
<keyword evidence="5" id="KW-0012">Acyltransferase</keyword>
<dbReference type="Proteomes" id="UP000228689">
    <property type="component" value="Unassembled WGS sequence"/>
</dbReference>
<dbReference type="PANTHER" id="PTHR36174">
    <property type="entry name" value="LIPID II:GLYCINE GLYCYLTRANSFERASE"/>
    <property type="match status" value="1"/>
</dbReference>
<organism evidence="7 8">
    <name type="scientific">Candidatus Komeilibacteria bacterium CG_4_10_14_0_8_um_filter_37_78</name>
    <dbReference type="NCBI Taxonomy" id="1974471"/>
    <lineage>
        <taxon>Bacteria</taxon>
        <taxon>Candidatus Komeiliibacteriota</taxon>
    </lineage>
</organism>
<evidence type="ECO:0000313" key="7">
    <source>
        <dbReference type="EMBL" id="PIY95299.1"/>
    </source>
</evidence>
<dbReference type="PANTHER" id="PTHR36174:SF1">
    <property type="entry name" value="LIPID II:GLYCINE GLYCYLTRANSFERASE"/>
    <property type="match status" value="1"/>
</dbReference>
<accession>A0A2M7REY0</accession>
<dbReference type="SUPFAM" id="SSF55729">
    <property type="entry name" value="Acyl-CoA N-acyltransferases (Nat)"/>
    <property type="match status" value="2"/>
</dbReference>
<dbReference type="GO" id="GO:0016755">
    <property type="term" value="F:aminoacyltransferase activity"/>
    <property type="evidence" value="ECO:0007669"/>
    <property type="project" value="InterPro"/>
</dbReference>
<comment type="caution">
    <text evidence="7">The sequence shown here is derived from an EMBL/GenBank/DDBJ whole genome shotgun (WGS) entry which is preliminary data.</text>
</comment>
<comment type="similarity">
    <text evidence="1">Belongs to the FemABX family.</text>
</comment>
<evidence type="ECO:0000256" key="4">
    <source>
        <dbReference type="ARBA" id="ARBA00022984"/>
    </source>
</evidence>
<reference evidence="8" key="1">
    <citation type="submission" date="2017-09" db="EMBL/GenBank/DDBJ databases">
        <title>Depth-based differentiation of microbial function through sediment-hosted aquifers and enrichment of novel symbionts in the deep terrestrial subsurface.</title>
        <authorList>
            <person name="Probst A.J."/>
            <person name="Ladd B."/>
            <person name="Jarett J.K."/>
            <person name="Geller-Mcgrath D.E."/>
            <person name="Sieber C.M.K."/>
            <person name="Emerson J.B."/>
            <person name="Anantharaman K."/>
            <person name="Thomas B.C."/>
            <person name="Malmstrom R."/>
            <person name="Stieglmeier M."/>
            <person name="Klingl A."/>
            <person name="Woyke T."/>
            <person name="Ryan C.M."/>
            <person name="Banfield J.F."/>
        </authorList>
    </citation>
    <scope>NUCLEOTIDE SEQUENCE [LARGE SCALE GENOMIC DNA]</scope>
</reference>
<evidence type="ECO:0008006" key="9">
    <source>
        <dbReference type="Google" id="ProtNLM"/>
    </source>
</evidence>
<sequence length="340" mass="40173">MRLVELYDDYQDVFNDFVGAQPQSQFLQSWQWGEFQRALNRNVWRIGIKQSNQFISTAQIVSHHLPLGKSYLYLPRGPILMPGLDLQTQRQIIELYLSKARDIAYATKKENEIFLRLEPVQGCSEEAILPLPLQKKSSIQPQHTQIIDLELDEKILLENMHQKTRYNINLAKKKGVRIIQSNKEEDLKKFIHLAKLTAARANFEIWSDQYYHQMFAALSKEKMISIWLAEYEKETLVANLAINYGDTVTYLHGGSANKYKELMAPHLLQWQQILWARNNDYRYYDFWGTAPEGSKKEKMWQGITRFKQGFGGEQINYPGTYDFIYDNTWYQLYNFVKKFR</sequence>
<evidence type="ECO:0000256" key="1">
    <source>
        <dbReference type="ARBA" id="ARBA00009943"/>
    </source>
</evidence>
<dbReference type="PROSITE" id="PS51191">
    <property type="entry name" value="FEMABX"/>
    <property type="match status" value="1"/>
</dbReference>
<dbReference type="GO" id="GO:0008360">
    <property type="term" value="P:regulation of cell shape"/>
    <property type="evidence" value="ECO:0007669"/>
    <property type="project" value="UniProtKB-KW"/>
</dbReference>
<dbReference type="Pfam" id="PF02388">
    <property type="entry name" value="FemAB"/>
    <property type="match status" value="2"/>
</dbReference>
<keyword evidence="3" id="KW-0133">Cell shape</keyword>
<dbReference type="GO" id="GO:0071555">
    <property type="term" value="P:cell wall organization"/>
    <property type="evidence" value="ECO:0007669"/>
    <property type="project" value="UniProtKB-KW"/>
</dbReference>
<dbReference type="InterPro" id="IPR050644">
    <property type="entry name" value="PG_Glycine_Bridge_Synth"/>
</dbReference>
<gene>
    <name evidence="7" type="ORF">COY67_00690</name>
</gene>
<dbReference type="InterPro" id="IPR016181">
    <property type="entry name" value="Acyl_CoA_acyltransferase"/>
</dbReference>
<evidence type="ECO:0000256" key="3">
    <source>
        <dbReference type="ARBA" id="ARBA00022960"/>
    </source>
</evidence>
<dbReference type="Gene3D" id="3.40.630.30">
    <property type="match status" value="2"/>
</dbReference>
<proteinExistence type="inferred from homology"/>
<evidence type="ECO:0000256" key="5">
    <source>
        <dbReference type="ARBA" id="ARBA00023315"/>
    </source>
</evidence>
<dbReference type="GO" id="GO:0009252">
    <property type="term" value="P:peptidoglycan biosynthetic process"/>
    <property type="evidence" value="ECO:0007669"/>
    <property type="project" value="UniProtKB-KW"/>
</dbReference>
<dbReference type="InterPro" id="IPR003447">
    <property type="entry name" value="FEMABX"/>
</dbReference>
<dbReference type="EMBL" id="PFMC01000016">
    <property type="protein sequence ID" value="PIY95299.1"/>
    <property type="molecule type" value="Genomic_DNA"/>
</dbReference>
<evidence type="ECO:0000256" key="2">
    <source>
        <dbReference type="ARBA" id="ARBA00022679"/>
    </source>
</evidence>
<keyword evidence="2" id="KW-0808">Transferase</keyword>
<evidence type="ECO:0000256" key="6">
    <source>
        <dbReference type="ARBA" id="ARBA00023316"/>
    </source>
</evidence>
<protein>
    <recommendedName>
        <fullName evidence="9">Methicillin resistance protein</fullName>
    </recommendedName>
</protein>